<protein>
    <submittedName>
        <fullName evidence="3">Excalibur calcium-binding domain-containing protein</fullName>
    </submittedName>
</protein>
<dbReference type="Proteomes" id="UP001595752">
    <property type="component" value="Unassembled WGS sequence"/>
</dbReference>
<dbReference type="RefSeq" id="WP_377918498.1">
    <property type="nucleotide sequence ID" value="NZ_JBHRZT010000072.1"/>
</dbReference>
<proteinExistence type="predicted"/>
<dbReference type="SMART" id="SM00894">
    <property type="entry name" value="Excalibur"/>
    <property type="match status" value="1"/>
</dbReference>
<dbReference type="Pfam" id="PF05901">
    <property type="entry name" value="Excalibur"/>
    <property type="match status" value="1"/>
</dbReference>
<evidence type="ECO:0000256" key="1">
    <source>
        <dbReference type="SAM" id="MobiDB-lite"/>
    </source>
</evidence>
<dbReference type="EMBL" id="JBHRZT010000072">
    <property type="protein sequence ID" value="MFC3886130.1"/>
    <property type="molecule type" value="Genomic_DNA"/>
</dbReference>
<feature type="region of interest" description="Disordered" evidence="1">
    <location>
        <begin position="452"/>
        <end position="477"/>
    </location>
</feature>
<evidence type="ECO:0000313" key="3">
    <source>
        <dbReference type="EMBL" id="MFC3886130.1"/>
    </source>
</evidence>
<feature type="domain" description="Excalibur calcium-binding" evidence="2">
    <location>
        <begin position="440"/>
        <end position="476"/>
    </location>
</feature>
<accession>A0ABV8B8M4</accession>
<organism evidence="3 4">
    <name type="scientific">Bacillus songklensis</name>
    <dbReference type="NCBI Taxonomy" id="1069116"/>
    <lineage>
        <taxon>Bacteria</taxon>
        <taxon>Bacillati</taxon>
        <taxon>Bacillota</taxon>
        <taxon>Bacilli</taxon>
        <taxon>Bacillales</taxon>
        <taxon>Bacillaceae</taxon>
        <taxon>Bacillus</taxon>
    </lineage>
</organism>
<comment type="caution">
    <text evidence="3">The sequence shown here is derived from an EMBL/GenBank/DDBJ whole genome shotgun (WGS) entry which is preliminary data.</text>
</comment>
<feature type="compositionally biased region" description="Basic and acidic residues" evidence="1">
    <location>
        <begin position="343"/>
        <end position="432"/>
    </location>
</feature>
<keyword evidence="4" id="KW-1185">Reference proteome</keyword>
<feature type="region of interest" description="Disordered" evidence="1">
    <location>
        <begin position="325"/>
        <end position="440"/>
    </location>
</feature>
<evidence type="ECO:0000259" key="2">
    <source>
        <dbReference type="SMART" id="SM00894"/>
    </source>
</evidence>
<name>A0ABV8B8M4_9BACI</name>
<gene>
    <name evidence="3" type="ORF">ACFOU2_22650</name>
</gene>
<dbReference type="InterPro" id="IPR008613">
    <property type="entry name" value="Excalibur_Ca-bd_domain"/>
</dbReference>
<evidence type="ECO:0000313" key="4">
    <source>
        <dbReference type="Proteomes" id="UP001595752"/>
    </source>
</evidence>
<feature type="compositionally biased region" description="Basic and acidic residues" evidence="1">
    <location>
        <begin position="456"/>
        <end position="471"/>
    </location>
</feature>
<reference evidence="4" key="1">
    <citation type="journal article" date="2019" name="Int. J. Syst. Evol. Microbiol.">
        <title>The Global Catalogue of Microorganisms (GCM) 10K type strain sequencing project: providing services to taxonomists for standard genome sequencing and annotation.</title>
        <authorList>
            <consortium name="The Broad Institute Genomics Platform"/>
            <consortium name="The Broad Institute Genome Sequencing Center for Infectious Disease"/>
            <person name="Wu L."/>
            <person name="Ma J."/>
        </authorList>
    </citation>
    <scope>NUCLEOTIDE SEQUENCE [LARGE SCALE GENOMIC DNA]</scope>
    <source>
        <strain evidence="4">CCUG 61889</strain>
    </source>
</reference>
<sequence length="477" mass="55515">MEKWFGNKPTMSQKSVKTKYEKVLIHAEHSILNTDEIVLKVIEAEFDKKSGKELDGVLILTNYQLLFIGKHEHHAFTYNNINNIEIKTDGKDKNEWKLTLFLGRYRQHFDDIKKNDDAQEFFDILEHKILNPNEDILTTVTHDFNFFLHADRLEELREKRVKITPFLIKRDDMGFSKNGNRLLKEKHPDALLIVEGHYREKDKKGNFIVVDKLVYLYEYNNEQRKAKKIVGWPLTFFNGMSIDHFAIKSEVVGSEGKLILNDSGKKFASILSNEGISFKTKTRKWYQKILGFRSGKWWKKSIASITYLFIFLIASILIFAEDPENTETPETEEKQAVTTSADVKQEEAKEDKQQEEEKKLTEEKQKQEEAARLAEEQRKKEEEAARLAEEQRKKEEAARLAEEKRKQEEAARLAEEQRKQEEAARLAEEQRQQEAATSVYYKNCTAVREAGAAPIHRGEPGYAKHLDRDGDGIACNQ</sequence>